<gene>
    <name evidence="2" type="ORF">PR048_017175</name>
</gene>
<dbReference type="InterPro" id="IPR025398">
    <property type="entry name" value="DUF4371"/>
</dbReference>
<evidence type="ECO:0000313" key="3">
    <source>
        <dbReference type="Proteomes" id="UP001159363"/>
    </source>
</evidence>
<dbReference type="Proteomes" id="UP001159363">
    <property type="component" value="Chromosome 5"/>
</dbReference>
<keyword evidence="3" id="KW-1185">Reference proteome</keyword>
<comment type="caution">
    <text evidence="2">The sequence shown here is derived from an EMBL/GenBank/DDBJ whole genome shotgun (WGS) entry which is preliminary data.</text>
</comment>
<name>A0ABQ9H906_9NEOP</name>
<organism evidence="2 3">
    <name type="scientific">Dryococelus australis</name>
    <dbReference type="NCBI Taxonomy" id="614101"/>
    <lineage>
        <taxon>Eukaryota</taxon>
        <taxon>Metazoa</taxon>
        <taxon>Ecdysozoa</taxon>
        <taxon>Arthropoda</taxon>
        <taxon>Hexapoda</taxon>
        <taxon>Insecta</taxon>
        <taxon>Pterygota</taxon>
        <taxon>Neoptera</taxon>
        <taxon>Polyneoptera</taxon>
        <taxon>Phasmatodea</taxon>
        <taxon>Verophasmatodea</taxon>
        <taxon>Anareolatae</taxon>
        <taxon>Phasmatidae</taxon>
        <taxon>Eurycanthinae</taxon>
        <taxon>Dryococelus</taxon>
    </lineage>
</organism>
<feature type="domain" description="DUF4371" evidence="1">
    <location>
        <begin position="36"/>
        <end position="182"/>
    </location>
</feature>
<sequence>MSTHKAAKQKIASEYLLVILSSWKCLAKEGLTVRKHFNNKGDLIELFKLRSLDVTNMTDWLQQDRWKMMHPEIQNEVLEIFKHELVKILWEKIKSNDPLIISIICNGTHDVSGLEQESVCVCWVDGNFEPQESFLGFFQASSTTGVAISCLIQDILLRLHLPLASFCGQTYDGAGNMSGSQKGTQARISEKQLLAPFVHCGAHCVNLAMMDCCETTKKSNVHWIGVMKIVNCSVNQLK</sequence>
<dbReference type="EMBL" id="JARBHB010000006">
    <property type="protein sequence ID" value="KAJ8880705.1"/>
    <property type="molecule type" value="Genomic_DNA"/>
</dbReference>
<dbReference type="Pfam" id="PF14291">
    <property type="entry name" value="DUF4371"/>
    <property type="match status" value="1"/>
</dbReference>
<evidence type="ECO:0000313" key="2">
    <source>
        <dbReference type="EMBL" id="KAJ8880705.1"/>
    </source>
</evidence>
<dbReference type="PANTHER" id="PTHR45749">
    <property type="match status" value="1"/>
</dbReference>
<proteinExistence type="predicted"/>
<accession>A0ABQ9H906</accession>
<evidence type="ECO:0000259" key="1">
    <source>
        <dbReference type="Pfam" id="PF14291"/>
    </source>
</evidence>
<dbReference type="PANTHER" id="PTHR45749:SF21">
    <property type="entry name" value="DUF4371 DOMAIN-CONTAINING PROTEIN"/>
    <property type="match status" value="1"/>
</dbReference>
<reference evidence="2 3" key="1">
    <citation type="submission" date="2023-02" db="EMBL/GenBank/DDBJ databases">
        <title>LHISI_Scaffold_Assembly.</title>
        <authorList>
            <person name="Stuart O.P."/>
            <person name="Cleave R."/>
            <person name="Magrath M.J.L."/>
            <person name="Mikheyev A.S."/>
        </authorList>
    </citation>
    <scope>NUCLEOTIDE SEQUENCE [LARGE SCALE GENOMIC DNA]</scope>
    <source>
        <strain evidence="2">Daus_M_001</strain>
        <tissue evidence="2">Leg muscle</tissue>
    </source>
</reference>
<protein>
    <recommendedName>
        <fullName evidence="1">DUF4371 domain-containing protein</fullName>
    </recommendedName>
</protein>